<reference evidence="1" key="5">
    <citation type="submission" date="2025-09" db="UniProtKB">
        <authorList>
            <consortium name="Ensembl"/>
        </authorList>
    </citation>
    <scope>IDENTIFICATION</scope>
</reference>
<reference evidence="1 2" key="3">
    <citation type="journal article" date="2004" name="Nature">
        <title>Finishing the euchromatic sequence of the human genome.</title>
        <authorList>
            <consortium name="International Human Genome Sequencing Consortium"/>
        </authorList>
    </citation>
    <scope>NUCLEOTIDE SEQUENCE [LARGE SCALE GENOMIC DNA]</scope>
</reference>
<proteinExistence type="predicted"/>
<dbReference type="PROSITE" id="PS51257">
    <property type="entry name" value="PROKAR_LIPOPROTEIN"/>
    <property type="match status" value="1"/>
</dbReference>
<reference evidence="1" key="2">
    <citation type="journal article" date="2004" name="Nature">
        <title>The DNA sequence and comparative analysis of human chromosome 10.</title>
        <authorList>
            <person name="Deloukas P."/>
            <person name="Earthrowl M.E."/>
            <person name="Grafham D.V."/>
            <person name="Rubenfield M."/>
            <person name="French L."/>
            <person name="Steward C.A."/>
            <person name="Sims S.K."/>
            <person name="Jones M.C."/>
            <person name="Searle S."/>
            <person name="Scott C."/>
            <person name="Howe K."/>
            <person name="Hunt S.E."/>
            <person name="Andrews T.D."/>
            <person name="Gilbert J.G."/>
            <person name="Swarbreck D."/>
            <person name="Ashurst J.L."/>
            <person name="Taylor A."/>
            <person name="Battles J."/>
            <person name="Bird C.P."/>
            <person name="Ainscough R."/>
            <person name="Almeida J.P."/>
            <person name="Ashwell R.I."/>
            <person name="Ambrose K.D."/>
            <person name="Babbage A.K."/>
            <person name="Bagguley C.L."/>
            <person name="Bailey J."/>
            <person name="Banerjee R."/>
            <person name="Bates K."/>
            <person name="Beasley H."/>
            <person name="Bray-Allen S."/>
            <person name="Brown A.J."/>
            <person name="Brown J.Y."/>
            <person name="Burford D.C."/>
            <person name="Burrill W."/>
            <person name="Burton J."/>
            <person name="Cahill P."/>
            <person name="Camire D."/>
            <person name="Carter N.P."/>
            <person name="Chapman J.C."/>
            <person name="Clark S.Y."/>
            <person name="Clarke G."/>
            <person name="Clee C.M."/>
            <person name="Clegg S."/>
            <person name="Corby N."/>
            <person name="Coulson A."/>
            <person name="Dhami P."/>
            <person name="Dutta I."/>
            <person name="Dunn M."/>
            <person name="Faulkner L."/>
            <person name="Frankish A."/>
            <person name="Frankland J.A."/>
            <person name="Garner P."/>
            <person name="Garnett J."/>
            <person name="Gribble S."/>
            <person name="Griffiths C."/>
            <person name="Grocock R."/>
            <person name="Gustafson E."/>
            <person name="Hammond S."/>
            <person name="Harley J.L."/>
            <person name="Hart E."/>
            <person name="Heath P.D."/>
            <person name="Ho T.P."/>
            <person name="Hopkins B."/>
            <person name="Horne J."/>
            <person name="Howden P.J."/>
            <person name="Huckle E."/>
            <person name="Hynds C."/>
            <person name="Johnson C."/>
            <person name="Johnson D."/>
            <person name="Kana A."/>
            <person name="Kay M."/>
            <person name="Kimberley A.M."/>
            <person name="Kershaw J.K."/>
            <person name="Kokkinaki M."/>
            <person name="Laird G.K."/>
            <person name="Lawlor S."/>
            <person name="Lee H.M."/>
            <person name="Leongamornlert D.A."/>
            <person name="Laird G."/>
            <person name="Lloyd C."/>
            <person name="Lloyd D.M."/>
            <person name="Loveland J."/>
            <person name="Lovell J."/>
            <person name="McLaren S."/>
            <person name="McLay K.E."/>
            <person name="McMurray A."/>
            <person name="Mashreghi-Mohammadi M."/>
            <person name="Matthews L."/>
            <person name="Milne S."/>
            <person name="Nickerson T."/>
            <person name="Nguyen M."/>
            <person name="Overton-Larty E."/>
            <person name="Palmer S.A."/>
            <person name="Pearce A.V."/>
            <person name="Peck A.I."/>
            <person name="Pelan S."/>
            <person name="Phillimore B."/>
            <person name="Porter K."/>
            <person name="Rice C.M."/>
            <person name="Rogosin A."/>
            <person name="Ross M.T."/>
            <person name="Sarafidou T."/>
            <person name="Sehra H.K."/>
            <person name="Shownkeen R."/>
            <person name="Skuce C.D."/>
            <person name="Smith M."/>
            <person name="Standring L."/>
            <person name="Sycamore N."/>
            <person name="Tester J."/>
            <person name="Thorpe A."/>
            <person name="Torcasso W."/>
            <person name="Tracey A."/>
            <person name="Tromans A."/>
            <person name="Tsolas J."/>
            <person name="Wall M."/>
            <person name="Walsh J."/>
            <person name="Wang H."/>
            <person name="Weinstock K."/>
            <person name="West A.P."/>
            <person name="Willey D.L."/>
            <person name="Whitehead S.L."/>
            <person name="Wilming L."/>
            <person name="Wray P.W."/>
            <person name="Young L."/>
            <person name="Chen Y."/>
            <person name="Lovering R.C."/>
            <person name="Moschonas N.K."/>
            <person name="Siebert R."/>
            <person name="Fechtel K."/>
            <person name="Bentley D."/>
            <person name="Durbin R."/>
            <person name="Hubbard T."/>
            <person name="Doucette-Stamm L."/>
            <person name="Beck S."/>
            <person name="Smith D.R."/>
            <person name="Rogers J."/>
        </authorList>
    </citation>
    <scope>NUCLEOTIDE SEQUENCE [LARGE SCALE GENOMIC DNA]</scope>
</reference>
<sequence>MRPCQVPGAATGPRAMWLCPLALTLILMAASGAACEVK</sequence>
<keyword evidence="2" id="KW-1185">Reference proteome</keyword>
<dbReference type="AlphaFoldDB" id="A0A1W2PR89"/>
<dbReference type="OrthoDB" id="7357196at2759"/>
<protein>
    <submittedName>
        <fullName evidence="1">Surfactant protein A2</fullName>
    </submittedName>
</protein>
<dbReference type="Antibodypedia" id="57893">
    <property type="antibodies" value="154 antibodies from 22 providers"/>
</dbReference>
<dbReference type="HGNC" id="HGNC:10799">
    <property type="gene designation" value="SFTPA2"/>
</dbReference>
<evidence type="ECO:0000313" key="2">
    <source>
        <dbReference type="Proteomes" id="UP000005640"/>
    </source>
</evidence>
<name>A0A1W2PR89_HUMAN</name>
<gene>
    <name evidence="1" type="primary">SFTPA2</name>
</gene>
<dbReference type="Bgee" id="ENSG00000185303">
    <property type="expression patterns" value="Expressed in lower lobe of lung and 99 other cell types or tissues"/>
</dbReference>
<organism evidence="1 2">
    <name type="scientific">Homo sapiens</name>
    <name type="common">Human</name>
    <dbReference type="NCBI Taxonomy" id="9606"/>
    <lineage>
        <taxon>Eukaryota</taxon>
        <taxon>Metazoa</taxon>
        <taxon>Chordata</taxon>
        <taxon>Craniata</taxon>
        <taxon>Vertebrata</taxon>
        <taxon>Euteleostomi</taxon>
        <taxon>Mammalia</taxon>
        <taxon>Eutheria</taxon>
        <taxon>Euarchontoglires</taxon>
        <taxon>Primates</taxon>
        <taxon>Haplorrhini</taxon>
        <taxon>Catarrhini</taxon>
        <taxon>Hominidae</taxon>
        <taxon>Homo</taxon>
    </lineage>
</organism>
<accession>A0A1W2PR89</accession>
<dbReference type="GeneTree" id="ENSGT00940000156653"/>
<dbReference type="Proteomes" id="UP000005640">
    <property type="component" value="Chromosome 10"/>
</dbReference>
<dbReference type="Ensembl" id="ENST00000640627.1">
    <property type="protein sequence ID" value="ENSP00000492537.1"/>
    <property type="gene ID" value="ENSG00000185303.17"/>
</dbReference>
<dbReference type="EMBL" id="BX248123">
    <property type="status" value="NOT_ANNOTATED_CDS"/>
    <property type="molecule type" value="Genomic_DNA"/>
</dbReference>
<dbReference type="ExpressionAtlas" id="A0A1W2PR89">
    <property type="expression patterns" value="baseline and differential"/>
</dbReference>
<dbReference type="ChiTaRS" id="SFTPA2">
    <property type="organism name" value="human"/>
</dbReference>
<dbReference type="OpenTargets" id="ENSG00000185303"/>
<dbReference type="MassIVE" id="A0A1W2PR89"/>
<reference evidence="1" key="4">
    <citation type="submission" date="2025-08" db="UniProtKB">
        <authorList>
            <consortium name="Ensembl"/>
        </authorList>
    </citation>
    <scope>IDENTIFICATION</scope>
</reference>
<dbReference type="VEuPathDB" id="HostDB:ENSG00000185303"/>
<reference evidence="1 2" key="1">
    <citation type="journal article" date="2001" name="Nature">
        <title>Initial sequencing and analysis of the human genome.</title>
        <authorList>
            <consortium name="International Human Genome Sequencing Consortium"/>
            <person name="Lander E.S."/>
            <person name="Linton L.M."/>
            <person name="Birren B."/>
            <person name="Nusbaum C."/>
            <person name="Zody M.C."/>
            <person name="Baldwin J."/>
            <person name="Devon K."/>
            <person name="Dewar K."/>
            <person name="Doyle M."/>
            <person name="FitzHugh W."/>
            <person name="Funke R."/>
            <person name="Gage D."/>
            <person name="Harris K."/>
            <person name="Heaford A."/>
            <person name="Howland J."/>
            <person name="Kann L."/>
            <person name="Lehoczky J."/>
            <person name="LeVine R."/>
            <person name="McEwan P."/>
            <person name="McKernan K."/>
            <person name="Meldrim J."/>
            <person name="Mesirov J.P."/>
            <person name="Miranda C."/>
            <person name="Morris W."/>
            <person name="Naylor J."/>
            <person name="Raymond C."/>
            <person name="Rosetti M."/>
            <person name="Santos R."/>
            <person name="Sheridan A."/>
            <person name="Sougnez C."/>
            <person name="Stange-Thomann N."/>
            <person name="Stojanovic N."/>
            <person name="Subramanian A."/>
            <person name="Wyman D."/>
            <person name="Rogers J."/>
            <person name="Sulston J."/>
            <person name="Ainscough R."/>
            <person name="Beck S."/>
            <person name="Bentley D."/>
            <person name="Burton J."/>
            <person name="Clee C."/>
            <person name="Carter N."/>
            <person name="Coulson A."/>
            <person name="Deadman R."/>
            <person name="Deloukas P."/>
            <person name="Dunham A."/>
            <person name="Dunham I."/>
            <person name="Durbin R."/>
            <person name="French L."/>
            <person name="Grafham D."/>
            <person name="Gregory S."/>
            <person name="Hubbard T."/>
            <person name="Humphray S."/>
            <person name="Hunt A."/>
            <person name="Jones M."/>
            <person name="Lloyd C."/>
            <person name="McMurray A."/>
            <person name="Matthews L."/>
            <person name="Mercer S."/>
            <person name="Milne S."/>
            <person name="Mullikin J.C."/>
            <person name="Mungall A."/>
            <person name="Plumb R."/>
            <person name="Ross M."/>
            <person name="Shownkeen R."/>
            <person name="Sims S."/>
            <person name="Waterston R.H."/>
            <person name="Wilson R.K."/>
            <person name="Hillier L.W."/>
            <person name="McPherson J.D."/>
            <person name="Marra M.A."/>
            <person name="Mardis E.R."/>
            <person name="Fulton L.A."/>
            <person name="Chinwalla A.T."/>
            <person name="Pepin K.H."/>
            <person name="Gish W.R."/>
            <person name="Chissoe S.L."/>
            <person name="Wendl M.C."/>
            <person name="Delehaunty K.D."/>
            <person name="Miner T.L."/>
            <person name="Delehaunty A."/>
            <person name="Kramer J.B."/>
            <person name="Cook L.L."/>
            <person name="Fulton R.S."/>
            <person name="Johnson D.L."/>
            <person name="Minx P.J."/>
            <person name="Clifton S.W."/>
            <person name="Hawkins T."/>
            <person name="Branscomb E."/>
            <person name="Predki P."/>
            <person name="Richardson P."/>
            <person name="Wenning S."/>
            <person name="Slezak T."/>
            <person name="Doggett N."/>
            <person name="Cheng J.F."/>
            <person name="Olsen A."/>
            <person name="Lucas S."/>
            <person name="Elkin C."/>
            <person name="Uberbacher E."/>
            <person name="Frazier M."/>
            <person name="Gibbs R.A."/>
            <person name="Muzny D.M."/>
            <person name="Scherer S.E."/>
            <person name="Bouck J.B."/>
            <person name="Sodergren E.J."/>
            <person name="Worley K.C."/>
            <person name="Rives C.M."/>
            <person name="Gorrell J.H."/>
            <person name="Metzker M.L."/>
            <person name="Naylor S.L."/>
            <person name="Kucherlapati R.S."/>
            <person name="Nelson D.L."/>
            <person name="Weinstock G.M."/>
            <person name="Sakaki Y."/>
            <person name="Fujiyama A."/>
            <person name="Hattori M."/>
            <person name="Yada T."/>
            <person name="Toyoda A."/>
            <person name="Itoh T."/>
            <person name="Kawagoe C."/>
            <person name="Watanabe H."/>
            <person name="Totoki Y."/>
            <person name="Taylor T."/>
            <person name="Weissenbach J."/>
            <person name="Heilig R."/>
            <person name="Saurin W."/>
            <person name="Artiguenave F."/>
            <person name="Brottier P."/>
            <person name="Bruls T."/>
            <person name="Pelletier E."/>
            <person name="Robert C."/>
            <person name="Wincker P."/>
            <person name="Smith D.R."/>
            <person name="Doucette-Stamm L."/>
            <person name="Rubenfield M."/>
            <person name="Weinstock K."/>
            <person name="Lee H.M."/>
            <person name="Dubois J."/>
            <person name="Rosenthal A."/>
            <person name="Platzer M."/>
            <person name="Nyakatura G."/>
            <person name="Taudien S."/>
            <person name="Rump A."/>
            <person name="Yang H."/>
            <person name="Yu J."/>
            <person name="Wang J."/>
            <person name="Huang G."/>
            <person name="Gu J."/>
            <person name="Hood L."/>
            <person name="Rowen L."/>
            <person name="Madan A."/>
            <person name="Qin S."/>
            <person name="Davis R.W."/>
            <person name="Federspiel N.A."/>
            <person name="Abola A.P."/>
            <person name="Proctor M.J."/>
            <person name="Myers R.M."/>
            <person name="Schmutz J."/>
            <person name="Dickson M."/>
            <person name="Grimwood J."/>
            <person name="Cox D.R."/>
            <person name="Olson M.V."/>
            <person name="Kaul R."/>
            <person name="Raymond C."/>
            <person name="Shimizu N."/>
            <person name="Kawasaki K."/>
            <person name="Minoshima S."/>
            <person name="Evans G.A."/>
            <person name="Athanasiou M."/>
            <person name="Schultz R."/>
            <person name="Roe B.A."/>
            <person name="Chen F."/>
            <person name="Pan H."/>
            <person name="Ramser J."/>
            <person name="Lehrach H."/>
            <person name="Reinhardt R."/>
            <person name="McCombie W.R."/>
            <person name="de la Bastide M."/>
            <person name="Dedhia N."/>
            <person name="Blocker H."/>
            <person name="Hornischer K."/>
            <person name="Nordsiek G."/>
            <person name="Agarwala R."/>
            <person name="Aravind L."/>
            <person name="Bailey J.A."/>
            <person name="Bateman A."/>
            <person name="Batzoglou S."/>
            <person name="Birney E."/>
            <person name="Bork P."/>
            <person name="Brown D.G."/>
            <person name="Burge C.B."/>
            <person name="Cerutti L."/>
            <person name="Chen H.C."/>
            <person name="Church D."/>
            <person name="Clamp M."/>
            <person name="Copley R.R."/>
            <person name="Doerks T."/>
            <person name="Eddy S.R."/>
            <person name="Eichler E.E."/>
            <person name="Furey T.S."/>
            <person name="Galagan J."/>
            <person name="Gilbert J.G."/>
            <person name="Harmon C."/>
            <person name="Hayashizaki Y."/>
            <person name="Haussler D."/>
            <person name="Hermjakob H."/>
            <person name="Hokamp K."/>
            <person name="Jang W."/>
            <person name="Johnson L.S."/>
            <person name="Jones T.A."/>
            <person name="Kasif S."/>
            <person name="Kaspryzk A."/>
            <person name="Kennedy S."/>
            <person name="Kent W.J."/>
            <person name="Kitts P."/>
            <person name="Koonin E.V."/>
            <person name="Korf I."/>
            <person name="Kulp D."/>
            <person name="Lancet D."/>
            <person name="Lowe T.M."/>
            <person name="McLysaght A."/>
            <person name="Mikkelsen T."/>
            <person name="Moran J.V."/>
            <person name="Mulder N."/>
            <person name="Pollara V.J."/>
            <person name="Ponting C.P."/>
            <person name="Schuler G."/>
            <person name="Schultz J."/>
            <person name="Slater G."/>
            <person name="Smit A.F."/>
            <person name="Stupka E."/>
            <person name="Szustakowski J."/>
            <person name="Thierry-Mieg D."/>
            <person name="Thierry-Mieg J."/>
            <person name="Wagner L."/>
            <person name="Wallis J."/>
            <person name="Wheeler R."/>
            <person name="Williams A."/>
            <person name="Wolf Y.I."/>
            <person name="Wolfe K.H."/>
            <person name="Yang S.P."/>
            <person name="Yeh R.F."/>
            <person name="Collins F."/>
            <person name="Guyer M.S."/>
            <person name="Peterson J."/>
            <person name="Felsenfeld A."/>
            <person name="Wetterstrand K.A."/>
            <person name="Patrinos A."/>
            <person name="Morgan M.J."/>
            <person name="de Jong P."/>
            <person name="Catanese J.J."/>
            <person name="Osoegawa K."/>
            <person name="Shizuya H."/>
            <person name="Choi S."/>
            <person name="Chen Y.J."/>
        </authorList>
    </citation>
    <scope>NUCLEOTIDE SEQUENCE [LARGE SCALE GENOMIC DNA]</scope>
</reference>
<dbReference type="Ensembl" id="ENST00000640627.1">
    <property type="protein sequence ID" value="ENSP00000492537.1"/>
    <property type="gene ID" value="ENSG00000185303.18"/>
</dbReference>
<evidence type="ECO:0000313" key="1">
    <source>
        <dbReference type="Ensembl" id="ENSP00000492537.1"/>
    </source>
</evidence>